<gene>
    <name evidence="7 14" type="primary">purF</name>
    <name evidence="14" type="ordered locus">SRU_0897</name>
</gene>
<dbReference type="UniPathway" id="UPA00074">
    <property type="reaction ID" value="UER00124"/>
</dbReference>
<dbReference type="PANTHER" id="PTHR11907">
    <property type="entry name" value="AMIDOPHOSPHORIBOSYLTRANSFERASE"/>
    <property type="match status" value="1"/>
</dbReference>
<feature type="region of interest" description="Disordered" evidence="12">
    <location>
        <begin position="36"/>
        <end position="56"/>
    </location>
</feature>
<dbReference type="SUPFAM" id="SSF53271">
    <property type="entry name" value="PRTase-like"/>
    <property type="match status" value="1"/>
</dbReference>
<name>Q2S450_SALRD</name>
<dbReference type="HOGENOM" id="CLU_022389_3_1_10"/>
<feature type="binding site" evidence="7 11">
    <location>
        <position position="538"/>
    </location>
    <ligand>
        <name>[4Fe-4S] cluster</name>
        <dbReference type="ChEBI" id="CHEBI:49883"/>
    </ligand>
</feature>
<dbReference type="MEROPS" id="C44.001"/>
<keyword evidence="7 10" id="KW-0479">Metal-binding</keyword>
<evidence type="ECO:0000256" key="6">
    <source>
        <dbReference type="ARBA" id="ARBA00022962"/>
    </source>
</evidence>
<comment type="pathway">
    <text evidence="1 7 8">Purine metabolism; IMP biosynthesis via de novo pathway; N(1)-(5-phospho-D-ribosyl)glycinamide from 5-phospho-alpha-D-ribose 1-diphosphate: step 1/2.</text>
</comment>
<dbReference type="InterPro" id="IPR029055">
    <property type="entry name" value="Ntn_hydrolases_N"/>
</dbReference>
<feature type="region of interest" description="Disordered" evidence="12">
    <location>
        <begin position="1"/>
        <end position="21"/>
    </location>
</feature>
<evidence type="ECO:0000256" key="3">
    <source>
        <dbReference type="ARBA" id="ARBA00022676"/>
    </source>
</evidence>
<dbReference type="GO" id="GO:0006189">
    <property type="term" value="P:'de novo' IMP biosynthetic process"/>
    <property type="evidence" value="ECO:0007669"/>
    <property type="project" value="UniProtKB-UniRule"/>
</dbReference>
<dbReference type="CDD" id="cd00715">
    <property type="entry name" value="GPATase_N"/>
    <property type="match status" value="1"/>
</dbReference>
<dbReference type="NCBIfam" id="TIGR01134">
    <property type="entry name" value="purF"/>
    <property type="match status" value="1"/>
</dbReference>
<dbReference type="EnsemblBacteria" id="ABC45607">
    <property type="protein sequence ID" value="ABC45607"/>
    <property type="gene ID" value="SRU_0897"/>
</dbReference>
<dbReference type="Gene3D" id="3.40.50.2020">
    <property type="match status" value="1"/>
</dbReference>
<dbReference type="InterPro" id="IPR000836">
    <property type="entry name" value="PRTase_dom"/>
</dbReference>
<dbReference type="InterPro" id="IPR017932">
    <property type="entry name" value="GATase_2_dom"/>
</dbReference>
<dbReference type="Pfam" id="PF13537">
    <property type="entry name" value="GATase_7"/>
    <property type="match status" value="1"/>
</dbReference>
<evidence type="ECO:0000256" key="8">
    <source>
        <dbReference type="PIRNR" id="PIRNR000485"/>
    </source>
</evidence>
<dbReference type="STRING" id="309807.SRU_0897"/>
<accession>Q2S450</accession>
<feature type="binding site" evidence="7 10">
    <location>
        <position position="443"/>
    </location>
    <ligand>
        <name>Mg(2+)</name>
        <dbReference type="ChEBI" id="CHEBI:18420"/>
    </ligand>
</feature>
<evidence type="ECO:0000256" key="12">
    <source>
        <dbReference type="SAM" id="MobiDB-lite"/>
    </source>
</evidence>
<keyword evidence="3 7" id="KW-0328">Glycosyltransferase</keyword>
<evidence type="ECO:0000313" key="14">
    <source>
        <dbReference type="EMBL" id="ABC45607.1"/>
    </source>
</evidence>
<dbReference type="InterPro" id="IPR029057">
    <property type="entry name" value="PRTase-like"/>
</dbReference>
<comment type="cofactor">
    <cofactor evidence="7 11">
        <name>[4Fe-4S] cluster</name>
        <dbReference type="ChEBI" id="CHEBI:49883"/>
    </cofactor>
    <text evidence="7 11">Binds 1 [4Fe-4S] cluster per subunit.</text>
</comment>
<dbReference type="CDD" id="cd06223">
    <property type="entry name" value="PRTases_typeI"/>
    <property type="match status" value="1"/>
</dbReference>
<dbReference type="AlphaFoldDB" id="Q2S450"/>
<keyword evidence="5 7" id="KW-0658">Purine biosynthesis</keyword>
<feature type="binding site" evidence="7 11">
    <location>
        <position position="535"/>
    </location>
    <ligand>
        <name>[4Fe-4S] cluster</name>
        <dbReference type="ChEBI" id="CHEBI:49883"/>
    </ligand>
</feature>
<feature type="active site" description="Nucleophile" evidence="7 9">
    <location>
        <position position="65"/>
    </location>
</feature>
<reference evidence="14 15" key="1">
    <citation type="journal article" date="2005" name="Proc. Natl. Acad. Sci. U.S.A.">
        <title>The genome of Salinibacter ruber: convergence and gene exchange among hyperhalophilic bacteria and archaea.</title>
        <authorList>
            <person name="Mongodin E.F."/>
            <person name="Nelson K.E."/>
            <person name="Daugherty S."/>
            <person name="Deboy R.T."/>
            <person name="Wister J."/>
            <person name="Khouri H."/>
            <person name="Weidman J."/>
            <person name="Walsh D.A."/>
            <person name="Papke R.T."/>
            <person name="Sanchez Perez G."/>
            <person name="Sharma A.K."/>
            <person name="Nesbo C.L."/>
            <person name="MacLeod D."/>
            <person name="Bapteste E."/>
            <person name="Doolittle W.F."/>
            <person name="Charlebois R.L."/>
            <person name="Legault B."/>
            <person name="Rodriguez-Valera F."/>
        </authorList>
    </citation>
    <scope>NUCLEOTIDE SEQUENCE [LARGE SCALE GENOMIC DNA]</scope>
    <source>
        <strain evidence="15">DSM 13855 / CECT 5946 / M31</strain>
    </source>
</reference>
<comment type="function">
    <text evidence="7">Catalyzes the formation of phosphoribosylamine from phosphoribosylpyrophosphate (PRPP) and glutamine.</text>
</comment>
<proteinExistence type="inferred from homology"/>
<dbReference type="PIRSF" id="PIRSF000485">
    <property type="entry name" value="Amd_phspho_trans"/>
    <property type="match status" value="1"/>
</dbReference>
<evidence type="ECO:0000313" key="15">
    <source>
        <dbReference type="Proteomes" id="UP000008674"/>
    </source>
</evidence>
<keyword evidence="7 11" id="KW-0408">Iron</keyword>
<dbReference type="GO" id="GO:0009113">
    <property type="term" value="P:purine nucleobase biosynthetic process"/>
    <property type="evidence" value="ECO:0007669"/>
    <property type="project" value="UniProtKB-UniRule"/>
</dbReference>
<dbReference type="eggNOG" id="COG0034">
    <property type="taxonomic scope" value="Bacteria"/>
</dbReference>
<dbReference type="OrthoDB" id="9801213at2"/>
<evidence type="ECO:0000256" key="4">
    <source>
        <dbReference type="ARBA" id="ARBA00022679"/>
    </source>
</evidence>
<sequence>MRKNFPRTAAAGPNGLGSSGRVPSFELRDRCSCLGRRKTSAQRPSHQSAARPRRCPMSDAVQEHCGIFGIFNHPEAARHTYYGLHALQHRGQEAAGIVTSTYDEQQEQPTMPAYKDFGLVLDVFDDPALFNKQLLGDVSIGHNRYSTSGASSNRDNIQPLVVHHRKGNLALSHNGNLSNARELRDSFREQGTLFQTTSDSELILHLTAQSRRQNHIDQIIDALMQIEGAYSLLLMTDEHMIAVRDPNGFRPLALGRLETPERHEGPAYCVASETCAFDMIDAEYVRDIEPGEILVIDREGCVNDGDFESHEIPTKYGVSQCVFEYVYFSRPDSQIFGEMVDKVRRQLGIQLAQEAPIPEEAEDDEKTPIVVPVPDSANTSTLGFAEECQDMGRRCRFDLGLIRNHYVGRTFIAPGQDRREMKVRCKFNTVQGLLEDRTVVVLDDSIVRGTTARYLVKMLRDSGAKSVHFRVSSPPVISPCFYGMDFPDADELLANKFDSIEEMRDYLGVDSLAYLSVGGLMKAVKRANHSDLSYCNACFTGDYPVPVDEDMSKEEFDWQAPAPRTQ</sequence>
<feature type="domain" description="Glutamine amidotransferase type-2" evidence="13">
    <location>
        <begin position="65"/>
        <end position="299"/>
    </location>
</feature>
<dbReference type="KEGG" id="sru:SRU_0897"/>
<feature type="binding site" evidence="7 11">
    <location>
        <position position="480"/>
    </location>
    <ligand>
        <name>[4Fe-4S] cluster</name>
        <dbReference type="ChEBI" id="CHEBI:49883"/>
    </ligand>
</feature>
<evidence type="ECO:0000259" key="13">
    <source>
        <dbReference type="PROSITE" id="PS51278"/>
    </source>
</evidence>
<dbReference type="GO" id="GO:0051539">
    <property type="term" value="F:4 iron, 4 sulfur cluster binding"/>
    <property type="evidence" value="ECO:0007669"/>
    <property type="project" value="UniProtKB-KW"/>
</dbReference>
<evidence type="ECO:0000256" key="1">
    <source>
        <dbReference type="ARBA" id="ARBA00005209"/>
    </source>
</evidence>
<keyword evidence="15" id="KW-1185">Reference proteome</keyword>
<comment type="catalytic activity">
    <reaction evidence="7 8">
        <text>5-phospho-beta-D-ribosylamine + L-glutamate + diphosphate = 5-phospho-alpha-D-ribose 1-diphosphate + L-glutamine + H2O</text>
        <dbReference type="Rhea" id="RHEA:14905"/>
        <dbReference type="ChEBI" id="CHEBI:15377"/>
        <dbReference type="ChEBI" id="CHEBI:29985"/>
        <dbReference type="ChEBI" id="CHEBI:33019"/>
        <dbReference type="ChEBI" id="CHEBI:58017"/>
        <dbReference type="ChEBI" id="CHEBI:58359"/>
        <dbReference type="ChEBI" id="CHEBI:58681"/>
        <dbReference type="EC" id="2.4.2.14"/>
    </reaction>
</comment>
<dbReference type="InterPro" id="IPR035584">
    <property type="entry name" value="PurF_N"/>
</dbReference>
<dbReference type="GO" id="GO:0004044">
    <property type="term" value="F:amidophosphoribosyltransferase activity"/>
    <property type="evidence" value="ECO:0007669"/>
    <property type="project" value="UniProtKB-UniRule"/>
</dbReference>
<feature type="binding site" evidence="7 10">
    <location>
        <position position="376"/>
    </location>
    <ligand>
        <name>Mg(2+)</name>
        <dbReference type="ChEBI" id="CHEBI:18420"/>
    </ligand>
</feature>
<dbReference type="Proteomes" id="UP000008674">
    <property type="component" value="Chromosome"/>
</dbReference>
<evidence type="ECO:0000256" key="7">
    <source>
        <dbReference type="HAMAP-Rule" id="MF_01931"/>
    </source>
</evidence>
<organism evidence="14 15">
    <name type="scientific">Salinibacter ruber (strain DSM 13855 / M31)</name>
    <dbReference type="NCBI Taxonomy" id="309807"/>
    <lineage>
        <taxon>Bacteria</taxon>
        <taxon>Pseudomonadati</taxon>
        <taxon>Rhodothermota</taxon>
        <taxon>Rhodothermia</taxon>
        <taxon>Rhodothermales</taxon>
        <taxon>Salinibacteraceae</taxon>
        <taxon>Salinibacter</taxon>
    </lineage>
</organism>
<keyword evidence="6 7" id="KW-0315">Glutamine amidotransferase</keyword>
<comment type="cofactor">
    <cofactor evidence="7 10">
        <name>Mg(2+)</name>
        <dbReference type="ChEBI" id="CHEBI:18420"/>
    </cofactor>
    <text evidence="7 10">Binds 1 Mg(2+) ion per subunit.</text>
</comment>
<dbReference type="GO" id="GO:0000287">
    <property type="term" value="F:magnesium ion binding"/>
    <property type="evidence" value="ECO:0007669"/>
    <property type="project" value="UniProtKB-UniRule"/>
</dbReference>
<dbReference type="PATRIC" id="fig|309807.25.peg.929"/>
<feature type="binding site" evidence="7 11">
    <location>
        <position position="321"/>
    </location>
    <ligand>
        <name>[4Fe-4S] cluster</name>
        <dbReference type="ChEBI" id="CHEBI:49883"/>
    </ligand>
</feature>
<dbReference type="InterPro" id="IPR005854">
    <property type="entry name" value="PurF"/>
</dbReference>
<comment type="similarity">
    <text evidence="2 7 8">In the C-terminal section; belongs to the purine/pyrimidine phosphoribosyltransferase family.</text>
</comment>
<evidence type="ECO:0000256" key="9">
    <source>
        <dbReference type="PIRSR" id="PIRSR000485-1"/>
    </source>
</evidence>
<evidence type="ECO:0000256" key="10">
    <source>
        <dbReference type="PIRSR" id="PIRSR000485-2"/>
    </source>
</evidence>
<dbReference type="SUPFAM" id="SSF56235">
    <property type="entry name" value="N-terminal nucleophile aminohydrolases (Ntn hydrolases)"/>
    <property type="match status" value="1"/>
</dbReference>
<keyword evidence="7" id="KW-0004">4Fe-4S</keyword>
<dbReference type="Gene3D" id="3.60.20.10">
    <property type="entry name" value="Glutamine Phosphoribosylpyrophosphate, subunit 1, domain 1"/>
    <property type="match status" value="1"/>
</dbReference>
<dbReference type="PROSITE" id="PS51278">
    <property type="entry name" value="GATASE_TYPE_2"/>
    <property type="match status" value="1"/>
</dbReference>
<dbReference type="EC" id="2.4.2.14" evidence="7"/>
<dbReference type="EMBL" id="CP000159">
    <property type="protein sequence ID" value="ABC45607.1"/>
    <property type="molecule type" value="Genomic_DNA"/>
</dbReference>
<evidence type="ECO:0000256" key="5">
    <source>
        <dbReference type="ARBA" id="ARBA00022755"/>
    </source>
</evidence>
<evidence type="ECO:0000256" key="11">
    <source>
        <dbReference type="PIRSR" id="PIRSR000485-3"/>
    </source>
</evidence>
<protein>
    <recommendedName>
        <fullName evidence="7">Amidophosphoribosyltransferase</fullName>
        <shortName evidence="7">ATase</shortName>
        <ecNumber evidence="7">2.4.2.14</ecNumber>
    </recommendedName>
    <alternativeName>
        <fullName evidence="7">Glutamine phosphoribosylpyrophosphate amidotransferase</fullName>
        <shortName evidence="7">GPATase</shortName>
    </alternativeName>
</protein>
<keyword evidence="7 11" id="KW-0411">Iron-sulfur</keyword>
<dbReference type="HAMAP" id="MF_01931">
    <property type="entry name" value="PurF"/>
    <property type="match status" value="1"/>
</dbReference>
<feature type="binding site" evidence="7 10">
    <location>
        <position position="444"/>
    </location>
    <ligand>
        <name>Mg(2+)</name>
        <dbReference type="ChEBI" id="CHEBI:18420"/>
    </ligand>
</feature>
<keyword evidence="4 7" id="KW-0808">Transferase</keyword>
<evidence type="ECO:0000256" key="2">
    <source>
        <dbReference type="ARBA" id="ARBA00010138"/>
    </source>
</evidence>
<keyword evidence="7 10" id="KW-0460">Magnesium</keyword>